<organism evidence="2">
    <name type="scientific">Arundo donax</name>
    <name type="common">Giant reed</name>
    <name type="synonym">Donax arundinaceus</name>
    <dbReference type="NCBI Taxonomy" id="35708"/>
    <lineage>
        <taxon>Eukaryota</taxon>
        <taxon>Viridiplantae</taxon>
        <taxon>Streptophyta</taxon>
        <taxon>Embryophyta</taxon>
        <taxon>Tracheophyta</taxon>
        <taxon>Spermatophyta</taxon>
        <taxon>Magnoliopsida</taxon>
        <taxon>Liliopsida</taxon>
        <taxon>Poales</taxon>
        <taxon>Poaceae</taxon>
        <taxon>PACMAD clade</taxon>
        <taxon>Arundinoideae</taxon>
        <taxon>Arundineae</taxon>
        <taxon>Arundo</taxon>
    </lineage>
</organism>
<name>A0A0A9EQQ4_ARUDO</name>
<protein>
    <submittedName>
        <fullName evidence="2">Uncharacterized protein</fullName>
    </submittedName>
</protein>
<feature type="transmembrane region" description="Helical" evidence="1">
    <location>
        <begin position="25"/>
        <end position="45"/>
    </location>
</feature>
<evidence type="ECO:0000256" key="1">
    <source>
        <dbReference type="SAM" id="Phobius"/>
    </source>
</evidence>
<evidence type="ECO:0000313" key="2">
    <source>
        <dbReference type="EMBL" id="JAE02432.1"/>
    </source>
</evidence>
<keyword evidence="1" id="KW-1133">Transmembrane helix</keyword>
<proteinExistence type="predicted"/>
<reference evidence="2" key="2">
    <citation type="journal article" date="2015" name="Data Brief">
        <title>Shoot transcriptome of the giant reed, Arundo donax.</title>
        <authorList>
            <person name="Barrero R.A."/>
            <person name="Guerrero F.D."/>
            <person name="Moolhuijzen P."/>
            <person name="Goolsby J.A."/>
            <person name="Tidwell J."/>
            <person name="Bellgard S.E."/>
            <person name="Bellgard M.I."/>
        </authorList>
    </citation>
    <scope>NUCLEOTIDE SEQUENCE</scope>
    <source>
        <tissue evidence="2">Shoot tissue taken approximately 20 cm above the soil surface</tissue>
    </source>
</reference>
<dbReference type="EMBL" id="GBRH01195464">
    <property type="protein sequence ID" value="JAE02432.1"/>
    <property type="molecule type" value="Transcribed_RNA"/>
</dbReference>
<keyword evidence="1" id="KW-0812">Transmembrane</keyword>
<reference evidence="2" key="1">
    <citation type="submission" date="2014-09" db="EMBL/GenBank/DDBJ databases">
        <authorList>
            <person name="Magalhaes I.L.F."/>
            <person name="Oliveira U."/>
            <person name="Santos F.R."/>
            <person name="Vidigal T.H.D.A."/>
            <person name="Brescovit A.D."/>
            <person name="Santos A.J."/>
        </authorList>
    </citation>
    <scope>NUCLEOTIDE SEQUENCE</scope>
    <source>
        <tissue evidence="2">Shoot tissue taken approximately 20 cm above the soil surface</tissue>
    </source>
</reference>
<dbReference type="AlphaFoldDB" id="A0A0A9EQQ4"/>
<keyword evidence="1" id="KW-0472">Membrane</keyword>
<sequence>MFACVSLPYVCMCQFATLVYRCHYYYFKTIILANLLFFHIQTYYWRIYAV</sequence>
<accession>A0A0A9EQQ4</accession>